<feature type="compositionally biased region" description="Acidic residues" evidence="3">
    <location>
        <begin position="18"/>
        <end position="35"/>
    </location>
</feature>
<organism evidence="5 6">
    <name type="scientific">Moniliophthora roreri</name>
    <name type="common">Frosty pod rot fungus</name>
    <name type="synonym">Monilia roreri</name>
    <dbReference type="NCBI Taxonomy" id="221103"/>
    <lineage>
        <taxon>Eukaryota</taxon>
        <taxon>Fungi</taxon>
        <taxon>Dikarya</taxon>
        <taxon>Basidiomycota</taxon>
        <taxon>Agaricomycotina</taxon>
        <taxon>Agaricomycetes</taxon>
        <taxon>Agaricomycetidae</taxon>
        <taxon>Agaricales</taxon>
        <taxon>Marasmiineae</taxon>
        <taxon>Marasmiaceae</taxon>
        <taxon>Moniliophthora</taxon>
    </lineage>
</organism>
<dbReference type="GO" id="GO:0000379">
    <property type="term" value="P:tRNA-type intron splice site recognition and cleavage"/>
    <property type="evidence" value="ECO:0007669"/>
    <property type="project" value="TreeGrafter"/>
</dbReference>
<comment type="similarity">
    <text evidence="1">Belongs to the SEN54 family.</text>
</comment>
<dbReference type="Pfam" id="PF12928">
    <property type="entry name" value="tRNA_int_end_N2"/>
    <property type="match status" value="1"/>
</dbReference>
<proteinExistence type="inferred from homology"/>
<evidence type="ECO:0000259" key="4">
    <source>
        <dbReference type="Pfam" id="PF12928"/>
    </source>
</evidence>
<dbReference type="InterPro" id="IPR024337">
    <property type="entry name" value="tRNA_splic_suSen54"/>
</dbReference>
<feature type="region of interest" description="Disordered" evidence="3">
    <location>
        <begin position="1"/>
        <end position="67"/>
    </location>
</feature>
<dbReference type="PANTHER" id="PTHR21027:SF1">
    <property type="entry name" value="TRNA-SPLICING ENDONUCLEASE SUBUNIT SEN54"/>
    <property type="match status" value="1"/>
</dbReference>
<dbReference type="GO" id="GO:0000214">
    <property type="term" value="C:tRNA-intron endonuclease complex"/>
    <property type="evidence" value="ECO:0007669"/>
    <property type="project" value="TreeGrafter"/>
</dbReference>
<dbReference type="InterPro" id="IPR024336">
    <property type="entry name" value="tRNA_splic_suSen54_N"/>
</dbReference>
<evidence type="ECO:0000313" key="6">
    <source>
        <dbReference type="Proteomes" id="UP000054988"/>
    </source>
</evidence>
<feature type="region of interest" description="Disordered" evidence="3">
    <location>
        <begin position="386"/>
        <end position="406"/>
    </location>
</feature>
<gene>
    <name evidence="5" type="ORF">WG66_19340</name>
</gene>
<dbReference type="Proteomes" id="UP000054988">
    <property type="component" value="Unassembled WGS sequence"/>
</dbReference>
<dbReference type="PANTHER" id="PTHR21027">
    <property type="entry name" value="TRNA-SPLICING ENDONUCLEASE SUBUNIT SEN54"/>
    <property type="match status" value="1"/>
</dbReference>
<feature type="domain" description="tRNA-splicing endonuclease subunit Sen54 N-terminal" evidence="4">
    <location>
        <begin position="81"/>
        <end position="160"/>
    </location>
</feature>
<name>A0A0W0EVJ7_MONRR</name>
<dbReference type="eggNOG" id="KOG4772">
    <property type="taxonomic scope" value="Eukaryota"/>
</dbReference>
<accession>A0A0W0EVJ7</accession>
<evidence type="ECO:0000256" key="2">
    <source>
        <dbReference type="ARBA" id="ARBA00022694"/>
    </source>
</evidence>
<keyword evidence="2" id="KW-0819">tRNA processing</keyword>
<dbReference type="AlphaFoldDB" id="A0A0W0EVJ7"/>
<protein>
    <recommendedName>
        <fullName evidence="4">tRNA-splicing endonuclease subunit Sen54 N-terminal domain-containing protein</fullName>
    </recommendedName>
</protein>
<comment type="caution">
    <text evidence="5">The sequence shown here is derived from an EMBL/GenBank/DDBJ whole genome shotgun (WGS) entry which is preliminary data.</text>
</comment>
<feature type="compositionally biased region" description="Pro residues" evidence="3">
    <location>
        <begin position="386"/>
        <end position="402"/>
    </location>
</feature>
<reference evidence="5 6" key="1">
    <citation type="submission" date="2015-12" db="EMBL/GenBank/DDBJ databases">
        <title>Draft genome sequence of Moniliophthora roreri, the causal agent of frosty pod rot of cacao.</title>
        <authorList>
            <person name="Aime M.C."/>
            <person name="Diaz-Valderrama J.R."/>
            <person name="Kijpornyongpan T."/>
            <person name="Phillips-Mora W."/>
        </authorList>
    </citation>
    <scope>NUCLEOTIDE SEQUENCE [LARGE SCALE GENOMIC DNA]</scope>
    <source>
        <strain evidence="5 6">MCA 2952</strain>
    </source>
</reference>
<evidence type="ECO:0000256" key="3">
    <source>
        <dbReference type="SAM" id="MobiDB-lite"/>
    </source>
</evidence>
<dbReference type="EMBL" id="LATX01002504">
    <property type="protein sequence ID" value="KTB28075.1"/>
    <property type="molecule type" value="Genomic_DNA"/>
</dbReference>
<evidence type="ECO:0000256" key="1">
    <source>
        <dbReference type="ARBA" id="ARBA00005736"/>
    </source>
</evidence>
<sequence>MDDALAQPNAEPKKPQGDDIDEDGEESSGDEEEGGLDWTKLLPQSARPVIPKRGEKEFEPTGEGGSNLQQFILNRSRNAMFDALRTTRTISPKSLSYGIYHPELARVSVPIARGQIISALGHSVPRPTILADGSTKIQKRLELLPEEAIYLIERGSLFCWRESEVPYANAYEGPPAENPFELIAGVPMTVQQAYSELLGKEDLTLEKYQVYAYLKRLGYAVTRTVPPNEHYPAAAPFPSLKLPVPPSPGRMIMQRIRDIFSFIPNSLCYILNRLLGRQGFNWWAPVRFGRWIFGKITYGDIFRQIRFIPAGHGVPLYTPPEKPLVAPDSPYRFFFNLYKPPTPFKKSCPGPPDYQIAVVNARTTPMPSLHELTALYDISPELPIPTPKYRKPPPPGQPPRGPNPFAALRAGKKTVVVAIVDAGNVGFFRFAQGEWGEWPMVG</sequence>
<evidence type="ECO:0000313" key="5">
    <source>
        <dbReference type="EMBL" id="KTB28075.1"/>
    </source>
</evidence>